<dbReference type="Gene3D" id="3.30.1330.60">
    <property type="entry name" value="OmpA-like domain"/>
    <property type="match status" value="1"/>
</dbReference>
<dbReference type="PANTHER" id="PTHR30329:SF21">
    <property type="entry name" value="LIPOPROTEIN YIAD-RELATED"/>
    <property type="match status" value="1"/>
</dbReference>
<evidence type="ECO:0000256" key="5">
    <source>
        <dbReference type="ARBA" id="ARBA00022729"/>
    </source>
</evidence>
<dbReference type="InterPro" id="IPR050330">
    <property type="entry name" value="Bact_OuterMem_StrucFunc"/>
</dbReference>
<keyword evidence="7" id="KW-0626">Porin</keyword>
<name>A0A8J2Y3W8_9PROT</name>
<dbReference type="SUPFAM" id="SSF103088">
    <property type="entry name" value="OmpA-like"/>
    <property type="match status" value="1"/>
</dbReference>
<dbReference type="PROSITE" id="PS51123">
    <property type="entry name" value="OMPA_2"/>
    <property type="match status" value="1"/>
</dbReference>
<keyword evidence="6" id="KW-0406">Ion transport</keyword>
<feature type="domain" description="OmpA-like" evidence="12">
    <location>
        <begin position="278"/>
        <end position="394"/>
    </location>
</feature>
<proteinExistence type="predicted"/>
<evidence type="ECO:0000256" key="9">
    <source>
        <dbReference type="ARBA" id="ARBA00023237"/>
    </source>
</evidence>
<keyword evidence="14" id="KW-1185">Reference proteome</keyword>
<evidence type="ECO:0000256" key="6">
    <source>
        <dbReference type="ARBA" id="ARBA00023065"/>
    </source>
</evidence>
<feature type="chain" id="PRO_5035311759" evidence="11">
    <location>
        <begin position="23"/>
        <end position="394"/>
    </location>
</feature>
<dbReference type="InterPro" id="IPR006665">
    <property type="entry name" value="OmpA-like"/>
</dbReference>
<evidence type="ECO:0000256" key="4">
    <source>
        <dbReference type="ARBA" id="ARBA00022692"/>
    </source>
</evidence>
<comment type="caution">
    <text evidence="13">The sequence shown here is derived from an EMBL/GenBank/DDBJ whole genome shotgun (WGS) entry which is preliminary data.</text>
</comment>
<gene>
    <name evidence="13" type="ORF">GCM10011342_19610</name>
</gene>
<dbReference type="AlphaFoldDB" id="A0A8J2Y3W8"/>
<keyword evidence="3" id="KW-1134">Transmembrane beta strand</keyword>
<dbReference type="Pfam" id="PF13505">
    <property type="entry name" value="OMP_b-brl"/>
    <property type="match status" value="1"/>
</dbReference>
<comment type="subcellular location">
    <subcellularLocation>
        <location evidence="1">Cell outer membrane</location>
        <topology evidence="1">Multi-pass membrane protein</topology>
    </subcellularLocation>
</comment>
<dbReference type="GO" id="GO:0015288">
    <property type="term" value="F:porin activity"/>
    <property type="evidence" value="ECO:0007669"/>
    <property type="project" value="UniProtKB-KW"/>
</dbReference>
<organism evidence="13 14">
    <name type="scientific">Aquisalinus flavus</name>
    <dbReference type="NCBI Taxonomy" id="1526572"/>
    <lineage>
        <taxon>Bacteria</taxon>
        <taxon>Pseudomonadati</taxon>
        <taxon>Pseudomonadota</taxon>
        <taxon>Alphaproteobacteria</taxon>
        <taxon>Parvularculales</taxon>
        <taxon>Parvularculaceae</taxon>
        <taxon>Aquisalinus</taxon>
    </lineage>
</organism>
<dbReference type="SUPFAM" id="SSF56925">
    <property type="entry name" value="OMPA-like"/>
    <property type="match status" value="1"/>
</dbReference>
<evidence type="ECO:0000256" key="11">
    <source>
        <dbReference type="SAM" id="SignalP"/>
    </source>
</evidence>
<dbReference type="GO" id="GO:0009279">
    <property type="term" value="C:cell outer membrane"/>
    <property type="evidence" value="ECO:0007669"/>
    <property type="project" value="UniProtKB-SubCell"/>
</dbReference>
<dbReference type="PRINTS" id="PR01021">
    <property type="entry name" value="OMPADOMAIN"/>
</dbReference>
<protein>
    <submittedName>
        <fullName evidence="13">Membrane protein</fullName>
    </submittedName>
</protein>
<keyword evidence="9" id="KW-0998">Cell outer membrane</keyword>
<dbReference type="Gene3D" id="2.40.160.20">
    <property type="match status" value="1"/>
</dbReference>
<dbReference type="GO" id="GO:0006811">
    <property type="term" value="P:monoatomic ion transport"/>
    <property type="evidence" value="ECO:0007669"/>
    <property type="project" value="UniProtKB-KW"/>
</dbReference>
<dbReference type="InterPro" id="IPR006664">
    <property type="entry name" value="OMP_bac"/>
</dbReference>
<dbReference type="InterPro" id="IPR027385">
    <property type="entry name" value="Beta-barrel_OMP"/>
</dbReference>
<dbReference type="Pfam" id="PF00691">
    <property type="entry name" value="OmpA"/>
    <property type="match status" value="1"/>
</dbReference>
<sequence length="394" mass="41822">MKLKLALLAAAGSVAMVSAASAQDQGYYGELGFGYTFSNDENDFEDTGSAVPYSFVTNYDLDESLNIYGAFGKYLQNGLRAELELTTRTQEIDELPGDGLGFVGFPGGGSIGDLTVNTLMVNVFKDFYNESRFTPYLGVGVGAAYIRPEASNSSIVPTPATGPGQPYLIVMGDKDFASAAQALAGVTIDLTNTVDVDLGYRYLVTDSFEYGAAINGPVTPIEAGYRAQELTAGLRWNFGAPAPVVEEPEEPPVTYKDCWDGSRVVSTASCPPEPEIVEDDVIPDDLDLVVYFDFDKSNLSVAAQDLIAAKASEAMEYDISGVTVQGNTDTSGSASYNNALSARRAAVVREALVANGISGGLITTQALGESNPAKPTADGVREPLNRRTEVLFDF</sequence>
<evidence type="ECO:0000256" key="2">
    <source>
        <dbReference type="ARBA" id="ARBA00022448"/>
    </source>
</evidence>
<evidence type="ECO:0000256" key="1">
    <source>
        <dbReference type="ARBA" id="ARBA00004571"/>
    </source>
</evidence>
<evidence type="ECO:0000256" key="8">
    <source>
        <dbReference type="ARBA" id="ARBA00023136"/>
    </source>
</evidence>
<evidence type="ECO:0000256" key="7">
    <source>
        <dbReference type="ARBA" id="ARBA00023114"/>
    </source>
</evidence>
<evidence type="ECO:0000259" key="12">
    <source>
        <dbReference type="PROSITE" id="PS51123"/>
    </source>
</evidence>
<dbReference type="InterPro" id="IPR011250">
    <property type="entry name" value="OMP/PagP_B-barrel"/>
</dbReference>
<dbReference type="GO" id="GO:0046930">
    <property type="term" value="C:pore complex"/>
    <property type="evidence" value="ECO:0007669"/>
    <property type="project" value="UniProtKB-KW"/>
</dbReference>
<dbReference type="RefSeq" id="WP_188158592.1">
    <property type="nucleotide sequence ID" value="NZ_BMGH01000001.1"/>
</dbReference>
<keyword evidence="5 11" id="KW-0732">Signal</keyword>
<evidence type="ECO:0000313" key="14">
    <source>
        <dbReference type="Proteomes" id="UP000613582"/>
    </source>
</evidence>
<evidence type="ECO:0000256" key="3">
    <source>
        <dbReference type="ARBA" id="ARBA00022452"/>
    </source>
</evidence>
<dbReference type="InterPro" id="IPR036737">
    <property type="entry name" value="OmpA-like_sf"/>
</dbReference>
<keyword evidence="2" id="KW-0813">Transport</keyword>
<dbReference type="CDD" id="cd07185">
    <property type="entry name" value="OmpA_C-like"/>
    <property type="match status" value="1"/>
</dbReference>
<dbReference type="PANTHER" id="PTHR30329">
    <property type="entry name" value="STATOR ELEMENT OF FLAGELLAR MOTOR COMPLEX"/>
    <property type="match status" value="1"/>
</dbReference>
<dbReference type="Proteomes" id="UP000613582">
    <property type="component" value="Unassembled WGS sequence"/>
</dbReference>
<keyword evidence="4" id="KW-0812">Transmembrane</keyword>
<reference evidence="13" key="1">
    <citation type="journal article" date="2014" name="Int. J. Syst. Evol. Microbiol.">
        <title>Complete genome sequence of Corynebacterium casei LMG S-19264T (=DSM 44701T), isolated from a smear-ripened cheese.</title>
        <authorList>
            <consortium name="US DOE Joint Genome Institute (JGI-PGF)"/>
            <person name="Walter F."/>
            <person name="Albersmeier A."/>
            <person name="Kalinowski J."/>
            <person name="Ruckert C."/>
        </authorList>
    </citation>
    <scope>NUCLEOTIDE SEQUENCE</scope>
    <source>
        <strain evidence="13">CGMCC 1.12921</strain>
    </source>
</reference>
<keyword evidence="8 10" id="KW-0472">Membrane</keyword>
<feature type="signal peptide" evidence="11">
    <location>
        <begin position="1"/>
        <end position="22"/>
    </location>
</feature>
<evidence type="ECO:0000313" key="13">
    <source>
        <dbReference type="EMBL" id="GGD10840.1"/>
    </source>
</evidence>
<accession>A0A8J2Y3W8</accession>
<evidence type="ECO:0000256" key="10">
    <source>
        <dbReference type="PROSITE-ProRule" id="PRU00473"/>
    </source>
</evidence>
<dbReference type="EMBL" id="BMGH01000001">
    <property type="protein sequence ID" value="GGD10840.1"/>
    <property type="molecule type" value="Genomic_DNA"/>
</dbReference>
<reference evidence="13" key="2">
    <citation type="submission" date="2020-09" db="EMBL/GenBank/DDBJ databases">
        <authorList>
            <person name="Sun Q."/>
            <person name="Zhou Y."/>
        </authorList>
    </citation>
    <scope>NUCLEOTIDE SEQUENCE</scope>
    <source>
        <strain evidence="13">CGMCC 1.12921</strain>
    </source>
</reference>